<dbReference type="NCBIfam" id="NF009160">
    <property type="entry name" value="PRK12505.1"/>
    <property type="match status" value="1"/>
</dbReference>
<evidence type="ECO:0000313" key="9">
    <source>
        <dbReference type="EMBL" id="APW99305.1"/>
    </source>
</evidence>
<evidence type="ECO:0000313" key="10">
    <source>
        <dbReference type="EMBL" id="EMA30881.1"/>
    </source>
</evidence>
<dbReference type="eggNOG" id="arCOG03079">
    <property type="taxonomic scope" value="Archaea"/>
</dbReference>
<dbReference type="PANTHER" id="PTHR33932:SF4">
    <property type="entry name" value="NA(+)_H(+) ANTIPORTER SUBUNIT B"/>
    <property type="match status" value="1"/>
</dbReference>
<gene>
    <name evidence="10" type="ORF">C445_16291</name>
    <name evidence="9" type="ORF">CHINAEXTREME_16675</name>
</gene>
<evidence type="ECO:0000313" key="11">
    <source>
        <dbReference type="Proteomes" id="UP000011555"/>
    </source>
</evidence>
<dbReference type="KEGG" id="hlc:CHINAEXTREME16675"/>
<comment type="subcellular location">
    <subcellularLocation>
        <location evidence="1">Cell membrane</location>
        <topology evidence="1">Multi-pass membrane protein</topology>
    </subcellularLocation>
</comment>
<keyword evidence="4 7" id="KW-1133">Transmembrane helix</keyword>
<reference evidence="10 11" key="2">
    <citation type="journal article" date="2014" name="PLoS Genet.">
        <title>Phylogenetically driven sequencing of extremely halophilic archaea reveals strategies for static and dynamic osmo-response.</title>
        <authorList>
            <person name="Becker E.A."/>
            <person name="Seitzer P.M."/>
            <person name="Tritt A."/>
            <person name="Larsen D."/>
            <person name="Krusor M."/>
            <person name="Yao A.I."/>
            <person name="Wu D."/>
            <person name="Madern D."/>
            <person name="Eisen J.A."/>
            <person name="Darling A.E."/>
            <person name="Facciotti M.T."/>
        </authorList>
    </citation>
    <scope>NUCLEOTIDE SEQUENCE [LARGE SCALE GENOMIC DNA]</scope>
    <source>
        <strain evidence="10 11">AJ5</strain>
    </source>
</reference>
<dbReference type="InterPro" id="IPR007182">
    <property type="entry name" value="MnhB"/>
</dbReference>
<evidence type="ECO:0000259" key="8">
    <source>
        <dbReference type="Pfam" id="PF04039"/>
    </source>
</evidence>
<name>M0LBC8_NATLA</name>
<organism evidence="10 11">
    <name type="scientific">Natronobacterium lacisalsi AJ5</name>
    <dbReference type="NCBI Taxonomy" id="358396"/>
    <lineage>
        <taxon>Archaea</taxon>
        <taxon>Methanobacteriati</taxon>
        <taxon>Methanobacteriota</taxon>
        <taxon>Stenosarchaea group</taxon>
        <taxon>Halobacteria</taxon>
        <taxon>Halobacteriales</taxon>
        <taxon>Natrialbaceae</taxon>
        <taxon>Natronobacterium</taxon>
    </lineage>
</organism>
<keyword evidence="5 7" id="KW-0472">Membrane</keyword>
<dbReference type="EMBL" id="AOLZ01000056">
    <property type="protein sequence ID" value="EMA30881.1"/>
    <property type="molecule type" value="Genomic_DNA"/>
</dbReference>
<proteinExistence type="predicted"/>
<dbReference type="RefSeq" id="WP_007142959.1">
    <property type="nucleotide sequence ID" value="NZ_AOLZ01000056.1"/>
</dbReference>
<feature type="transmembrane region" description="Helical" evidence="7">
    <location>
        <begin position="27"/>
        <end position="44"/>
    </location>
</feature>
<feature type="domain" description="Na+/H+ antiporter MnhB subunit-related protein" evidence="8">
    <location>
        <begin position="21"/>
        <end position="142"/>
    </location>
</feature>
<feature type="transmembrane region" description="Helical" evidence="7">
    <location>
        <begin position="82"/>
        <end position="108"/>
    </location>
</feature>
<dbReference type="Proteomes" id="UP000186547">
    <property type="component" value="Chromosome"/>
</dbReference>
<feature type="transmembrane region" description="Helical" evidence="7">
    <location>
        <begin position="50"/>
        <end position="70"/>
    </location>
</feature>
<evidence type="ECO:0000313" key="12">
    <source>
        <dbReference type="Proteomes" id="UP000186547"/>
    </source>
</evidence>
<keyword evidence="3 7" id="KW-0812">Transmembrane</keyword>
<accession>M0LBC8</accession>
<dbReference type="GeneID" id="30922793"/>
<feature type="transmembrane region" description="Helical" evidence="7">
    <location>
        <begin position="128"/>
        <end position="152"/>
    </location>
</feature>
<evidence type="ECO:0000256" key="6">
    <source>
        <dbReference type="SAM" id="MobiDB-lite"/>
    </source>
</evidence>
<feature type="region of interest" description="Disordered" evidence="6">
    <location>
        <begin position="157"/>
        <end position="192"/>
    </location>
</feature>
<evidence type="ECO:0000256" key="4">
    <source>
        <dbReference type="ARBA" id="ARBA00022989"/>
    </source>
</evidence>
<evidence type="ECO:0000256" key="7">
    <source>
        <dbReference type="SAM" id="Phobius"/>
    </source>
</evidence>
<keyword evidence="11" id="KW-1185">Reference proteome</keyword>
<dbReference type="AlphaFoldDB" id="M0LBC8"/>
<keyword evidence="2" id="KW-1003">Cell membrane</keyword>
<evidence type="ECO:0000256" key="2">
    <source>
        <dbReference type="ARBA" id="ARBA00022475"/>
    </source>
</evidence>
<dbReference type="Pfam" id="PF04039">
    <property type="entry name" value="MnhB"/>
    <property type="match status" value="1"/>
</dbReference>
<dbReference type="PATRIC" id="fig|358396.7.peg.3314"/>
<reference evidence="9" key="3">
    <citation type="submission" date="2017-01" db="EMBL/GenBank/DDBJ databases">
        <authorList>
            <person name="Mah S.A."/>
            <person name="Swanson W.J."/>
            <person name="Moy G.W."/>
            <person name="Vacquier V.D."/>
        </authorList>
    </citation>
    <scope>NUCLEOTIDE SEQUENCE</scope>
    <source>
        <strain evidence="9">AJ5</strain>
    </source>
</reference>
<protein>
    <submittedName>
        <fullName evidence="9">Cation:proton antiporter</fullName>
    </submittedName>
    <submittedName>
        <fullName evidence="10">Monovalent cation/H+ antiporter subunit B</fullName>
    </submittedName>
</protein>
<dbReference type="PANTHER" id="PTHR33932">
    <property type="entry name" value="NA(+)/H(+) ANTIPORTER SUBUNIT B"/>
    <property type="match status" value="1"/>
</dbReference>
<sequence length="192" mass="20392">MSDANSRTDSYDDTYTESQVIMTSVKIIAPFTLTYGLFLVFHGANTPGGSFQGGTIVGVTVLMLAFAFGIDPTRRWLRDGVLVGLATGGVAIFTAVGLGMIALGGNFLEYDRLYYELGIKQKWGLEAIEIGGISLIVSSVIITLFFAMAAGFTPDRQNGARTETGAETPAERRGRGRGRGAGSSDTEVSDDD</sequence>
<dbReference type="Proteomes" id="UP000011555">
    <property type="component" value="Unassembled WGS sequence"/>
</dbReference>
<dbReference type="InterPro" id="IPR050622">
    <property type="entry name" value="CPA3_antiporter_subunitB"/>
</dbReference>
<dbReference type="GO" id="GO:0005886">
    <property type="term" value="C:plasma membrane"/>
    <property type="evidence" value="ECO:0007669"/>
    <property type="project" value="UniProtKB-SubCell"/>
</dbReference>
<dbReference type="EMBL" id="CP019285">
    <property type="protein sequence ID" value="APW99305.1"/>
    <property type="molecule type" value="Genomic_DNA"/>
</dbReference>
<dbReference type="STRING" id="358396.CHINAEXTREME_16675"/>
<evidence type="ECO:0000256" key="5">
    <source>
        <dbReference type="ARBA" id="ARBA00023136"/>
    </source>
</evidence>
<evidence type="ECO:0000256" key="1">
    <source>
        <dbReference type="ARBA" id="ARBA00004651"/>
    </source>
</evidence>
<reference evidence="9 12" key="1">
    <citation type="journal article" date="2011" name="J. Bacteriol.">
        <title>Genome sequence of Halobiforma lacisalsi AJ5, an extremely halophilic archaeon which harbors a bop gene.</title>
        <authorList>
            <person name="Jiang X."/>
            <person name="Wang S."/>
            <person name="Cheng H."/>
            <person name="Huo Y."/>
            <person name="Zhang X."/>
            <person name="Zhu X."/>
            <person name="Han X."/>
            <person name="Ni P."/>
            <person name="Wu M."/>
        </authorList>
    </citation>
    <scope>NUCLEOTIDE SEQUENCE [LARGE SCALE GENOMIC DNA]</scope>
    <source>
        <strain evidence="9 12">AJ5</strain>
    </source>
</reference>
<evidence type="ECO:0000256" key="3">
    <source>
        <dbReference type="ARBA" id="ARBA00022692"/>
    </source>
</evidence>